<gene>
    <name evidence="1" type="ORF">EDI_199170</name>
</gene>
<dbReference type="EMBL" id="DS550044">
    <property type="protein sequence ID" value="EDR24127.1"/>
    <property type="molecule type" value="Genomic_DNA"/>
</dbReference>
<organism evidence="2">
    <name type="scientific">Entamoeba dispar (strain ATCC PRA-260 / SAW760)</name>
    <dbReference type="NCBI Taxonomy" id="370354"/>
    <lineage>
        <taxon>Eukaryota</taxon>
        <taxon>Amoebozoa</taxon>
        <taxon>Evosea</taxon>
        <taxon>Archamoebae</taxon>
        <taxon>Mastigamoebida</taxon>
        <taxon>Entamoebidae</taxon>
        <taxon>Entamoeba</taxon>
    </lineage>
</organism>
<reference evidence="2" key="1">
    <citation type="submission" date="2007-12" db="EMBL/GenBank/DDBJ databases">
        <title>Annotation of Entamoeba dispar SAW760.</title>
        <authorList>
            <person name="Lorenzi H."/>
            <person name="Inman J."/>
            <person name="Schobel S."/>
            <person name="Amedeo P."/>
            <person name="Caler E."/>
        </authorList>
    </citation>
    <scope>NUCLEOTIDE SEQUENCE [LARGE SCALE GENOMIC DNA]</scope>
    <source>
        <strain evidence="2">ATCC PRA-260 / SAW760</strain>
    </source>
</reference>
<dbReference type="RefSeq" id="XP_001739526.1">
    <property type="nucleotide sequence ID" value="XM_001739474.1"/>
</dbReference>
<accession>B0EN03</accession>
<dbReference type="AlphaFoldDB" id="B0EN03"/>
<dbReference type="Proteomes" id="UP000008076">
    <property type="component" value="Unassembled WGS sequence"/>
</dbReference>
<dbReference type="eggNOG" id="ENOG502RF41">
    <property type="taxonomic scope" value="Eukaryota"/>
</dbReference>
<name>B0EN03_ENTDS</name>
<dbReference type="OrthoDB" id="26781at2759"/>
<evidence type="ECO:0000313" key="2">
    <source>
        <dbReference type="Proteomes" id="UP000008076"/>
    </source>
</evidence>
<dbReference type="KEGG" id="edi:EDI_199170"/>
<dbReference type="GeneID" id="5884662"/>
<proteinExistence type="predicted"/>
<evidence type="ECO:0000313" key="1">
    <source>
        <dbReference type="EMBL" id="EDR24127.1"/>
    </source>
</evidence>
<dbReference type="OMA" id="WCKNGAF"/>
<dbReference type="VEuPathDB" id="AmoebaDB:EDI_199170"/>
<keyword evidence="2" id="KW-1185">Reference proteome</keyword>
<protein>
    <submittedName>
        <fullName evidence="1">Uncharacterized protein</fullName>
    </submittedName>
</protein>
<sequence>MFFTLLIATCFAETIMIVEKMGLNQLPVEYKVVDTSICYVDDPKDNEYIKYSMISVSGNYLKSEYSDSSCTIKKKDDLVFDTVIPFNGTLPPYIAFTTKDYKSCPNTFNENAPIIKKYITSNCYLDDDDFDNSKRHGIKDGQIVTVKFKDSQCTKSPYIDDWDEKCGKCDDGEYTWCKNGAFSIASIIALMLFFLF</sequence>